<name>A0AAN8PVP7_POLSC</name>
<dbReference type="AlphaFoldDB" id="A0AAN8PVP7"/>
<accession>A0AAN8PVP7</accession>
<protein>
    <submittedName>
        <fullName evidence="2">Uncharacterized protein</fullName>
    </submittedName>
</protein>
<feature type="region of interest" description="Disordered" evidence="1">
    <location>
        <begin position="62"/>
        <end position="83"/>
    </location>
</feature>
<reference evidence="2 3" key="1">
    <citation type="submission" date="2023-10" db="EMBL/GenBank/DDBJ databases">
        <title>Genomes of two closely related lineages of the louse Polyplax serrata with different host specificities.</title>
        <authorList>
            <person name="Martinu J."/>
            <person name="Tarabai H."/>
            <person name="Stefka J."/>
            <person name="Hypsa V."/>
        </authorList>
    </citation>
    <scope>NUCLEOTIDE SEQUENCE [LARGE SCALE GENOMIC DNA]</scope>
    <source>
        <strain evidence="2">HR10_N</strain>
    </source>
</reference>
<dbReference type="Proteomes" id="UP001372834">
    <property type="component" value="Unassembled WGS sequence"/>
</dbReference>
<organism evidence="2 3">
    <name type="scientific">Polyplax serrata</name>
    <name type="common">Common mouse louse</name>
    <dbReference type="NCBI Taxonomy" id="468196"/>
    <lineage>
        <taxon>Eukaryota</taxon>
        <taxon>Metazoa</taxon>
        <taxon>Ecdysozoa</taxon>
        <taxon>Arthropoda</taxon>
        <taxon>Hexapoda</taxon>
        <taxon>Insecta</taxon>
        <taxon>Pterygota</taxon>
        <taxon>Neoptera</taxon>
        <taxon>Paraneoptera</taxon>
        <taxon>Psocodea</taxon>
        <taxon>Troctomorpha</taxon>
        <taxon>Phthiraptera</taxon>
        <taxon>Anoplura</taxon>
        <taxon>Polyplacidae</taxon>
        <taxon>Polyplax</taxon>
    </lineage>
</organism>
<evidence type="ECO:0000313" key="2">
    <source>
        <dbReference type="EMBL" id="KAK6623099.1"/>
    </source>
</evidence>
<evidence type="ECO:0000256" key="1">
    <source>
        <dbReference type="SAM" id="MobiDB-lite"/>
    </source>
</evidence>
<comment type="caution">
    <text evidence="2">The sequence shown here is derived from an EMBL/GenBank/DDBJ whole genome shotgun (WGS) entry which is preliminary data.</text>
</comment>
<dbReference type="EMBL" id="JAWJWE010000038">
    <property type="protein sequence ID" value="KAK6623099.1"/>
    <property type="molecule type" value="Genomic_DNA"/>
</dbReference>
<feature type="compositionally biased region" description="Polar residues" evidence="1">
    <location>
        <begin position="99"/>
        <end position="109"/>
    </location>
</feature>
<gene>
    <name evidence="2" type="ORF">RUM43_008951</name>
</gene>
<feature type="compositionally biased region" description="Basic and acidic residues" evidence="1">
    <location>
        <begin position="110"/>
        <end position="121"/>
    </location>
</feature>
<feature type="region of interest" description="Disordered" evidence="1">
    <location>
        <begin position="97"/>
        <end position="125"/>
    </location>
</feature>
<sequence length="212" mass="24643">MALPSHRHKEKTKMDVAAWGMRKPNVSPCPSGINSNMRQSVNEERKRDVHGIVAAQHFHVGFDHHQPNSNQTDSHQHHNGRNITSSGSLILRVDRSKPNYPQQTHLNEATTRKEKEERQRQGEPPQRDFFFCRRLLFLSFHRQFPTNEMCRQFPLEETPNFPQAVTGITRETRGRGRGGGRFAREKSKRVGKYGHKFSFEFRGKAEEEEELS</sequence>
<evidence type="ECO:0000313" key="3">
    <source>
        <dbReference type="Proteomes" id="UP001372834"/>
    </source>
</evidence>
<proteinExistence type="predicted"/>